<evidence type="ECO:0000313" key="1">
    <source>
        <dbReference type="EMBL" id="MBB6444352.1"/>
    </source>
</evidence>
<protein>
    <submittedName>
        <fullName evidence="1">Putative DCC family thiol-disulfide oxidoreductase YuxK</fullName>
    </submittedName>
</protein>
<dbReference type="Pfam" id="PF04134">
    <property type="entry name" value="DCC1-like"/>
    <property type="match status" value="1"/>
</dbReference>
<dbReference type="EMBL" id="JACHGK010000002">
    <property type="protein sequence ID" value="MBB6444352.1"/>
    <property type="molecule type" value="Genomic_DNA"/>
</dbReference>
<dbReference type="AlphaFoldDB" id="A0A7X0HP32"/>
<dbReference type="RefSeq" id="WP_184523334.1">
    <property type="nucleotide sequence ID" value="NZ_JACHGK010000002.1"/>
</dbReference>
<dbReference type="InterPro" id="IPR052927">
    <property type="entry name" value="DCC_oxidoreductase"/>
</dbReference>
<accession>A0A7X0HP32</accession>
<gene>
    <name evidence="1" type="ORF">HNR53_000960</name>
</gene>
<name>A0A7X0HP32_9BACI</name>
<proteinExistence type="predicted"/>
<dbReference type="PANTHER" id="PTHR33639:SF2">
    <property type="entry name" value="DUF393 DOMAIN-CONTAINING PROTEIN"/>
    <property type="match status" value="1"/>
</dbReference>
<dbReference type="PANTHER" id="PTHR33639">
    <property type="entry name" value="THIOL-DISULFIDE OXIDOREDUCTASE DCC"/>
    <property type="match status" value="1"/>
</dbReference>
<reference evidence="1 2" key="1">
    <citation type="submission" date="2020-08" db="EMBL/GenBank/DDBJ databases">
        <title>Genomic Encyclopedia of Type Strains, Phase IV (KMG-IV): sequencing the most valuable type-strain genomes for metagenomic binning, comparative biology and taxonomic classification.</title>
        <authorList>
            <person name="Goeker M."/>
        </authorList>
    </citation>
    <scope>NUCLEOTIDE SEQUENCE [LARGE SCALE GENOMIC DNA]</scope>
    <source>
        <strain evidence="1 2">DSM 5391</strain>
    </source>
</reference>
<organism evidence="1 2">
    <name type="scientific">Bacillus benzoevorans</name>
    <dbReference type="NCBI Taxonomy" id="1456"/>
    <lineage>
        <taxon>Bacteria</taxon>
        <taxon>Bacillati</taxon>
        <taxon>Bacillota</taxon>
        <taxon>Bacilli</taxon>
        <taxon>Bacillales</taxon>
        <taxon>Bacillaceae</taxon>
        <taxon>Bacillus</taxon>
    </lineage>
</organism>
<dbReference type="GO" id="GO:0015035">
    <property type="term" value="F:protein-disulfide reductase activity"/>
    <property type="evidence" value="ECO:0007669"/>
    <property type="project" value="InterPro"/>
</dbReference>
<dbReference type="Proteomes" id="UP000531594">
    <property type="component" value="Unassembled WGS sequence"/>
</dbReference>
<sequence length="134" mass="15582">MNPIVLFDGDCHFCHSSVQFIIKRDSQELFYFASQQSEAGQELLKQYGVPEDIDSLVLIENGKAYIKSTAALRICRHLCSGWNFLYFFRCIPNPIRDAVYDFAAKNRYRWFSKKDSCPIPPDSIRTRFLEVNSI</sequence>
<evidence type="ECO:0000313" key="2">
    <source>
        <dbReference type="Proteomes" id="UP000531594"/>
    </source>
</evidence>
<keyword evidence="2" id="KW-1185">Reference proteome</keyword>
<dbReference type="InterPro" id="IPR007263">
    <property type="entry name" value="DCC1-like"/>
</dbReference>
<comment type="caution">
    <text evidence="1">The sequence shown here is derived from an EMBL/GenBank/DDBJ whole genome shotgun (WGS) entry which is preliminary data.</text>
</comment>